<gene>
    <name evidence="11" type="primary">LOC109481455</name>
</gene>
<keyword evidence="10" id="KW-1185">Reference proteome</keyword>
<dbReference type="InterPro" id="IPR036116">
    <property type="entry name" value="FN3_sf"/>
</dbReference>
<evidence type="ECO:0000259" key="7">
    <source>
        <dbReference type="PROSITE" id="PS50041"/>
    </source>
</evidence>
<feature type="domain" description="C-type lectin" evidence="7">
    <location>
        <begin position="355"/>
        <end position="462"/>
    </location>
</feature>
<dbReference type="SMART" id="SM00060">
    <property type="entry name" value="FN3"/>
    <property type="match status" value="1"/>
</dbReference>
<dbReference type="InterPro" id="IPR042235">
    <property type="entry name" value="ZP-C_dom"/>
</dbReference>
<dbReference type="Gene3D" id="3.10.100.10">
    <property type="entry name" value="Mannose-Binding Protein A, subunit A"/>
    <property type="match status" value="1"/>
</dbReference>
<dbReference type="GeneID" id="109481455"/>
<dbReference type="InterPro" id="IPR055355">
    <property type="entry name" value="ZP-C"/>
</dbReference>
<evidence type="ECO:0000259" key="8">
    <source>
        <dbReference type="PROSITE" id="PS50853"/>
    </source>
</evidence>
<evidence type="ECO:0000259" key="6">
    <source>
        <dbReference type="PROSITE" id="PS50022"/>
    </source>
</evidence>
<dbReference type="InterPro" id="IPR018378">
    <property type="entry name" value="C-type_lectin_CS"/>
</dbReference>
<evidence type="ECO:0000256" key="1">
    <source>
        <dbReference type="ARBA" id="ARBA00023157"/>
    </source>
</evidence>
<dbReference type="Pfam" id="PF00041">
    <property type="entry name" value="fn3"/>
    <property type="match status" value="1"/>
</dbReference>
<dbReference type="SUPFAM" id="SSF56436">
    <property type="entry name" value="C-type lectin-like"/>
    <property type="match status" value="1"/>
</dbReference>
<dbReference type="InterPro" id="IPR008979">
    <property type="entry name" value="Galactose-bd-like_sf"/>
</dbReference>
<dbReference type="SMART" id="SM00241">
    <property type="entry name" value="ZP"/>
    <property type="match status" value="1"/>
</dbReference>
<evidence type="ECO:0000256" key="5">
    <source>
        <dbReference type="SAM" id="SignalP"/>
    </source>
</evidence>
<dbReference type="InterPro" id="IPR000421">
    <property type="entry name" value="FA58C"/>
</dbReference>
<dbReference type="InterPro" id="IPR055356">
    <property type="entry name" value="ZP-N"/>
</dbReference>
<feature type="compositionally biased region" description="Basic and acidic residues" evidence="3">
    <location>
        <begin position="886"/>
        <end position="901"/>
    </location>
</feature>
<dbReference type="SMART" id="SM00034">
    <property type="entry name" value="CLECT"/>
    <property type="match status" value="1"/>
</dbReference>
<keyword evidence="4" id="KW-1133">Transmembrane helix</keyword>
<dbReference type="PANTHER" id="PTHR24543:SF291">
    <property type="entry name" value="SMOKE ALARM, ISOFORM D"/>
    <property type="match status" value="1"/>
</dbReference>
<dbReference type="SMART" id="SM00231">
    <property type="entry name" value="FA58C"/>
    <property type="match status" value="2"/>
</dbReference>
<dbReference type="InterPro" id="IPR016186">
    <property type="entry name" value="C-type_lectin-like/link_sf"/>
</dbReference>
<feature type="chain" id="PRO_5027923292" evidence="5">
    <location>
        <begin position="27"/>
        <end position="988"/>
    </location>
</feature>
<accession>A0A6P4ZZY1</accession>
<feature type="domain" description="F5/8 type C" evidence="6">
    <location>
        <begin position="193"/>
        <end position="342"/>
    </location>
</feature>
<proteinExistence type="predicted"/>
<dbReference type="InterPro" id="IPR003961">
    <property type="entry name" value="FN3_dom"/>
</dbReference>
<dbReference type="PRINTS" id="PR00023">
    <property type="entry name" value="ZPELLUCIDA"/>
</dbReference>
<feature type="transmembrane region" description="Helical" evidence="4">
    <location>
        <begin position="923"/>
        <end position="947"/>
    </location>
</feature>
<dbReference type="InterPro" id="IPR001304">
    <property type="entry name" value="C-type_lectin-like"/>
</dbReference>
<dbReference type="RefSeq" id="XP_019639599.1">
    <property type="nucleotide sequence ID" value="XM_019784040.1"/>
</dbReference>
<organism evidence="10 11">
    <name type="scientific">Branchiostoma belcheri</name>
    <name type="common">Amphioxus</name>
    <dbReference type="NCBI Taxonomy" id="7741"/>
    <lineage>
        <taxon>Eukaryota</taxon>
        <taxon>Metazoa</taxon>
        <taxon>Chordata</taxon>
        <taxon>Cephalochordata</taxon>
        <taxon>Leptocardii</taxon>
        <taxon>Amphioxiformes</taxon>
        <taxon>Branchiostomatidae</taxon>
        <taxon>Branchiostoma</taxon>
    </lineage>
</organism>
<feature type="domain" description="F5/8 type C" evidence="6">
    <location>
        <begin position="29"/>
        <end position="178"/>
    </location>
</feature>
<dbReference type="Proteomes" id="UP000515135">
    <property type="component" value="Unplaced"/>
</dbReference>
<dbReference type="Gene3D" id="2.60.120.260">
    <property type="entry name" value="Galactose-binding domain-like"/>
    <property type="match status" value="2"/>
</dbReference>
<dbReference type="PROSITE" id="PS50041">
    <property type="entry name" value="C_TYPE_LECTIN_2"/>
    <property type="match status" value="1"/>
</dbReference>
<dbReference type="PANTHER" id="PTHR24543">
    <property type="entry name" value="MULTICOPPER OXIDASE-RELATED"/>
    <property type="match status" value="1"/>
</dbReference>
<dbReference type="Gene3D" id="2.60.40.3210">
    <property type="entry name" value="Zona pellucida, ZP-N domain"/>
    <property type="match status" value="1"/>
</dbReference>
<dbReference type="CDD" id="cd00037">
    <property type="entry name" value="CLECT"/>
    <property type="match status" value="1"/>
</dbReference>
<feature type="domain" description="Fibronectin type-III" evidence="8">
    <location>
        <begin position="520"/>
        <end position="613"/>
    </location>
</feature>
<reference evidence="11" key="1">
    <citation type="submission" date="2025-08" db="UniProtKB">
        <authorList>
            <consortium name="RefSeq"/>
        </authorList>
    </citation>
    <scope>IDENTIFICATION</scope>
    <source>
        <tissue evidence="11">Gonad</tissue>
    </source>
</reference>
<dbReference type="FunFam" id="2.60.120.260:FF:000002">
    <property type="entry name" value="Coagulation factor VIII"/>
    <property type="match status" value="2"/>
</dbReference>
<dbReference type="PROSITE" id="PS50853">
    <property type="entry name" value="FN3"/>
    <property type="match status" value="1"/>
</dbReference>
<dbReference type="PROSITE" id="PS00615">
    <property type="entry name" value="C_TYPE_LECTIN_1"/>
    <property type="match status" value="1"/>
</dbReference>
<dbReference type="Gene3D" id="2.60.40.10">
    <property type="entry name" value="Immunoglobulins"/>
    <property type="match status" value="1"/>
</dbReference>
<dbReference type="KEGG" id="bbel:109481455"/>
<dbReference type="Pfam" id="PF00754">
    <property type="entry name" value="F5_F8_type_C"/>
    <property type="match status" value="2"/>
</dbReference>
<evidence type="ECO:0000313" key="11">
    <source>
        <dbReference type="RefSeq" id="XP_019639599.1"/>
    </source>
</evidence>
<dbReference type="InterPro" id="IPR048290">
    <property type="entry name" value="ZP_chr"/>
</dbReference>
<dbReference type="Pfam" id="PF00100">
    <property type="entry name" value="Zona_pellucida"/>
    <property type="match status" value="1"/>
</dbReference>
<keyword evidence="4" id="KW-0472">Membrane</keyword>
<dbReference type="PROSITE" id="PS01286">
    <property type="entry name" value="FA58C_2"/>
    <property type="match status" value="1"/>
</dbReference>
<evidence type="ECO:0000256" key="2">
    <source>
        <dbReference type="ARBA" id="ARBA00023180"/>
    </source>
</evidence>
<keyword evidence="4" id="KW-0812">Transmembrane</keyword>
<keyword evidence="1" id="KW-1015">Disulfide bond</keyword>
<protein>
    <submittedName>
        <fullName evidence="11">Uncharacterized protein LOC109481455</fullName>
    </submittedName>
</protein>
<dbReference type="CDD" id="cd00063">
    <property type="entry name" value="FN3"/>
    <property type="match status" value="1"/>
</dbReference>
<feature type="signal peptide" evidence="5">
    <location>
        <begin position="1"/>
        <end position="26"/>
    </location>
</feature>
<dbReference type="PROSITE" id="PS50022">
    <property type="entry name" value="FA58C_3"/>
    <property type="match status" value="2"/>
</dbReference>
<dbReference type="PROSITE" id="PS51034">
    <property type="entry name" value="ZP_2"/>
    <property type="match status" value="1"/>
</dbReference>
<evidence type="ECO:0000313" key="10">
    <source>
        <dbReference type="Proteomes" id="UP000515135"/>
    </source>
</evidence>
<evidence type="ECO:0000259" key="9">
    <source>
        <dbReference type="PROSITE" id="PS51034"/>
    </source>
</evidence>
<dbReference type="InterPro" id="IPR016187">
    <property type="entry name" value="CTDL_fold"/>
</dbReference>
<dbReference type="Gene3D" id="2.60.40.4100">
    <property type="entry name" value="Zona pellucida, ZP-C domain"/>
    <property type="match status" value="1"/>
</dbReference>
<evidence type="ECO:0000256" key="4">
    <source>
        <dbReference type="SAM" id="Phobius"/>
    </source>
</evidence>
<dbReference type="SUPFAM" id="SSF49785">
    <property type="entry name" value="Galactose-binding domain-like"/>
    <property type="match status" value="2"/>
</dbReference>
<evidence type="ECO:0000256" key="3">
    <source>
        <dbReference type="SAM" id="MobiDB-lite"/>
    </source>
</evidence>
<dbReference type="AlphaFoldDB" id="A0A6P4ZZY1"/>
<dbReference type="OrthoDB" id="6262482at2759"/>
<feature type="region of interest" description="Disordered" evidence="3">
    <location>
        <begin position="881"/>
        <end position="901"/>
    </location>
</feature>
<keyword evidence="2" id="KW-0325">Glycoprotein</keyword>
<dbReference type="CDD" id="cd00057">
    <property type="entry name" value="FA58C"/>
    <property type="match status" value="2"/>
</dbReference>
<dbReference type="Pfam" id="PF00059">
    <property type="entry name" value="Lectin_C"/>
    <property type="match status" value="1"/>
</dbReference>
<dbReference type="InterPro" id="IPR001507">
    <property type="entry name" value="ZP_dom"/>
</dbReference>
<name>A0A6P4ZZY1_BRABE</name>
<dbReference type="SUPFAM" id="SSF49265">
    <property type="entry name" value="Fibronectin type III"/>
    <property type="match status" value="1"/>
</dbReference>
<keyword evidence="5" id="KW-0732">Signal</keyword>
<feature type="domain" description="ZP" evidence="9">
    <location>
        <begin position="618"/>
        <end position="874"/>
    </location>
</feature>
<dbReference type="InterPro" id="IPR013783">
    <property type="entry name" value="Ig-like_fold"/>
</dbReference>
<sequence>MAGPCTSGFWMWMVLILIASTATVTGQVCQDPLGMESGAIPDGSITASSYYYHEYRPYYARLNGVRSYGCWLSGGSSVGQWLQVDLGEMKRVTGTIIQGQQRGAERWVTSYKIRYSADQTVWTTYAGSDGSDMVFPGNTDTNTPVTNLQDNPIAARYVRFYPQTWHNYIAMRVEILGCSNTRIPKTNWNSSVCLDPLGMEYGVIPDVRITSSSITSPDYQPYFGRLYGVRGGGGWAARTNVIGEWLQVDLGEMKRVTGTVIQGRQRDYEQWVTSYKLRYSADQTVWTTYAGSDGSEMVFPGNTEMRTPVTNLLDNPIAARYVRFYPQTWHNYIAMSVEILGCSTDMCLIASYVSFDGVCYKDFAELKTYDQAKQTCAADGGMIAMPKNSAINTFIHNLARGGTRWIGLNDIDNEGQWVFEDGQTLASSGYANWNGGEPNNGGGDEDCAAVFHTTHIWNDARCTVSKVAFICQLAQGPDATSTTVTGLPTTKYTFTLTSFDEDDQTNGEIGGTYATYPVAELSGLTLDDAGIGHLTVSWTVVGNLPISRYRLRYQPADGSGSYQDLFPAPGPDVTSATVQGLLANTEYTLSLTSFDEDDQKNGEVSGTYTTDPVVVNVVCDQDSMSLSIPRAALPAVNVEDLHLLDPDCGATEDEDEDVFKFETHLQECGTRQETSGDDKFIFSNEVIANQVTQANGAVRNQPVNLPFQCEFLRQHVVSQGNDIMYNIPSPRLQIIDANNSFTMEMHMFTSEDFSATYKSSDFPLQVSPSDRLHFGLSVASSLDNLELFARDCVSTPTTSPDDSPRVSIIANGCQVDETLQKDPDLSNDKALCYGVDAFAFPNALDPSLVYFHCTMIICFKDDPDSRCKQGCIPPAARRRRAVSDGTETRVRRESSRDKRADITQGPFQVQSGEAGTGPAGVPLVTAVGAAVGVAGIMVLLIVAGVLAKKRAGLALGRKKRDDDTVGLDNYSYQTWGKMSKAGIADTKA</sequence>
<dbReference type="Pfam" id="PF23344">
    <property type="entry name" value="ZP-N"/>
    <property type="match status" value="1"/>
</dbReference>